<dbReference type="InterPro" id="IPR038717">
    <property type="entry name" value="Tc1-like_DDE_dom"/>
</dbReference>
<accession>A0AAW0MLB2</accession>
<name>A0AAW0MLB2_9GOBI</name>
<feature type="domain" description="Tc1-like transposase DDE" evidence="1">
    <location>
        <begin position="6"/>
        <end position="49"/>
    </location>
</feature>
<dbReference type="AlphaFoldDB" id="A0AAW0MLB2"/>
<dbReference type="Gene3D" id="3.30.420.10">
    <property type="entry name" value="Ribonuclease H-like superfamily/Ribonuclease H"/>
    <property type="match status" value="1"/>
</dbReference>
<reference evidence="3" key="1">
    <citation type="submission" date="2024-04" db="EMBL/GenBank/DDBJ databases">
        <title>Salinicola lusitanus LLJ914,a marine bacterium isolated from the Okinawa Trough.</title>
        <authorList>
            <person name="Li J."/>
        </authorList>
    </citation>
    <scope>NUCLEOTIDE SEQUENCE [LARGE SCALE GENOMIC DNA]</scope>
</reference>
<sequence length="50" mass="6054">FIFQQDNDPKHKAKATLEWFKTKHIHVLEWPRQSPDLNPIENLWQDLKTA</sequence>
<dbReference type="EMBL" id="JBBPFD010000169">
    <property type="protein sequence ID" value="KAK7879940.1"/>
    <property type="molecule type" value="Genomic_DNA"/>
</dbReference>
<evidence type="ECO:0000259" key="1">
    <source>
        <dbReference type="Pfam" id="PF13358"/>
    </source>
</evidence>
<keyword evidence="3" id="KW-1185">Reference proteome</keyword>
<feature type="non-terminal residue" evidence="2">
    <location>
        <position position="50"/>
    </location>
</feature>
<dbReference type="Proteomes" id="UP001460270">
    <property type="component" value="Unassembled WGS sequence"/>
</dbReference>
<organism evidence="2 3">
    <name type="scientific">Mugilogobius chulae</name>
    <name type="common">yellowstripe goby</name>
    <dbReference type="NCBI Taxonomy" id="88201"/>
    <lineage>
        <taxon>Eukaryota</taxon>
        <taxon>Metazoa</taxon>
        <taxon>Chordata</taxon>
        <taxon>Craniata</taxon>
        <taxon>Vertebrata</taxon>
        <taxon>Euteleostomi</taxon>
        <taxon>Actinopterygii</taxon>
        <taxon>Neopterygii</taxon>
        <taxon>Teleostei</taxon>
        <taxon>Neoteleostei</taxon>
        <taxon>Acanthomorphata</taxon>
        <taxon>Gobiaria</taxon>
        <taxon>Gobiiformes</taxon>
        <taxon>Gobioidei</taxon>
        <taxon>Gobiidae</taxon>
        <taxon>Gobionellinae</taxon>
        <taxon>Mugilogobius</taxon>
    </lineage>
</organism>
<gene>
    <name evidence="2" type="ORF">WMY93_033395</name>
</gene>
<protein>
    <recommendedName>
        <fullName evidence="1">Tc1-like transposase DDE domain-containing protein</fullName>
    </recommendedName>
</protein>
<proteinExistence type="predicted"/>
<comment type="caution">
    <text evidence="2">The sequence shown here is derived from an EMBL/GenBank/DDBJ whole genome shotgun (WGS) entry which is preliminary data.</text>
</comment>
<feature type="non-terminal residue" evidence="2">
    <location>
        <position position="1"/>
    </location>
</feature>
<dbReference type="GO" id="GO:0003676">
    <property type="term" value="F:nucleic acid binding"/>
    <property type="evidence" value="ECO:0007669"/>
    <property type="project" value="InterPro"/>
</dbReference>
<evidence type="ECO:0000313" key="2">
    <source>
        <dbReference type="EMBL" id="KAK7879940.1"/>
    </source>
</evidence>
<evidence type="ECO:0000313" key="3">
    <source>
        <dbReference type="Proteomes" id="UP001460270"/>
    </source>
</evidence>
<dbReference type="InterPro" id="IPR036397">
    <property type="entry name" value="RNaseH_sf"/>
</dbReference>
<dbReference type="Pfam" id="PF13358">
    <property type="entry name" value="DDE_3"/>
    <property type="match status" value="1"/>
</dbReference>